<keyword evidence="1" id="KW-0732">Signal</keyword>
<organism evidence="2 3">
    <name type="scientific">Hymenobacter swuensis DY53</name>
    <dbReference type="NCBI Taxonomy" id="1227739"/>
    <lineage>
        <taxon>Bacteria</taxon>
        <taxon>Pseudomonadati</taxon>
        <taxon>Bacteroidota</taxon>
        <taxon>Cytophagia</taxon>
        <taxon>Cytophagales</taxon>
        <taxon>Hymenobacteraceae</taxon>
        <taxon>Hymenobacter</taxon>
    </lineage>
</organism>
<dbReference type="AlphaFoldDB" id="W8F1S3"/>
<dbReference type="HOGENOM" id="CLU_2046446_0_0_10"/>
<sequence>MRYFLSSLLTFLFLLTLNGCKQDADVVAPEALFGKDWYNTRQQPDGAGFFIYKVQGTYTPQGGWGIDGFRLEKDGAFVLHTQGPADGPLDITGSWKPEGASNYRISLTNGQPSYLLTIELVNDTTLRARQN</sequence>
<feature type="chain" id="PRO_5004908115" description="Lipocalin-like domain-containing protein" evidence="1">
    <location>
        <begin position="24"/>
        <end position="131"/>
    </location>
</feature>
<protein>
    <recommendedName>
        <fullName evidence="4">Lipocalin-like domain-containing protein</fullName>
    </recommendedName>
</protein>
<gene>
    <name evidence="2" type="ORF">Hsw_3273</name>
</gene>
<evidence type="ECO:0000313" key="2">
    <source>
        <dbReference type="EMBL" id="AHJ98868.1"/>
    </source>
</evidence>
<keyword evidence="3" id="KW-1185">Reference proteome</keyword>
<evidence type="ECO:0000313" key="3">
    <source>
        <dbReference type="Proteomes" id="UP000019423"/>
    </source>
</evidence>
<dbReference type="PATRIC" id="fig|1227739.3.peg.3439"/>
<feature type="signal peptide" evidence="1">
    <location>
        <begin position="1"/>
        <end position="23"/>
    </location>
</feature>
<evidence type="ECO:0000256" key="1">
    <source>
        <dbReference type="SAM" id="SignalP"/>
    </source>
</evidence>
<dbReference type="KEGG" id="hsw:Hsw_3273"/>
<name>W8F1S3_9BACT</name>
<dbReference type="Proteomes" id="UP000019423">
    <property type="component" value="Chromosome"/>
</dbReference>
<dbReference type="EMBL" id="CP007145">
    <property type="protein sequence ID" value="AHJ98868.1"/>
    <property type="molecule type" value="Genomic_DNA"/>
</dbReference>
<reference evidence="2 3" key="1">
    <citation type="submission" date="2014-01" db="EMBL/GenBank/DDBJ databases">
        <title>Complete genome sequence of ionizing-radiation resistance bacterium Hymenobacter swuensis DY53.</title>
        <authorList>
            <person name="Jung J.-H."/>
            <person name="Jeong S.-W."/>
            <person name="Joe M.-H."/>
            <person name="Cho y.-j."/>
            <person name="Kim M.-K."/>
            <person name="Lim S.-Y."/>
        </authorList>
    </citation>
    <scope>NUCLEOTIDE SEQUENCE [LARGE SCALE GENOMIC DNA]</scope>
    <source>
        <strain evidence="2 3">DY53</strain>
    </source>
</reference>
<accession>W8F1S3</accession>
<evidence type="ECO:0008006" key="4">
    <source>
        <dbReference type="Google" id="ProtNLM"/>
    </source>
</evidence>
<proteinExistence type="predicted"/>
<dbReference type="STRING" id="1227739.Hsw_3273"/>